<proteinExistence type="predicted"/>
<accession>A0A2T5BUV4</accession>
<reference evidence="1 2" key="1">
    <citation type="submission" date="2018-04" db="EMBL/GenBank/DDBJ databases">
        <title>Genomic Encyclopedia of Archaeal and Bacterial Type Strains, Phase II (KMG-II): from individual species to whole genera.</title>
        <authorList>
            <person name="Goeker M."/>
        </authorList>
    </citation>
    <scope>NUCLEOTIDE SEQUENCE [LARGE SCALE GENOMIC DNA]</scope>
    <source>
        <strain evidence="1 2">DSM 18064</strain>
    </source>
</reference>
<name>A0A2T5BUV4_9RHOB</name>
<dbReference type="PIRSF" id="PIRSF032064">
    <property type="entry name" value="UCP032064"/>
    <property type="match status" value="1"/>
</dbReference>
<comment type="caution">
    <text evidence="1">The sequence shown here is derived from an EMBL/GenBank/DDBJ whole genome shotgun (WGS) entry which is preliminary data.</text>
</comment>
<sequence>MTGTSTVSKAATRRGRGFERASVLLQPRIRKVGETRGFAESRLLTHWPEIVGPEIAATCRPVEIRYGRKGFGATLTLLTTGALAPVLEMRKEAVREQVNACYGYAAIARIHLTQTASTGFAEGQVQFAPRSRAPATPDPGTAVRAEKLSADVQDESLRTALERLARNVLSRPKAKET</sequence>
<evidence type="ECO:0000313" key="2">
    <source>
        <dbReference type="Proteomes" id="UP000243859"/>
    </source>
</evidence>
<dbReference type="OrthoDB" id="7160947at2"/>
<dbReference type="EMBL" id="QAAA01000003">
    <property type="protein sequence ID" value="PTN03300.1"/>
    <property type="molecule type" value="Genomic_DNA"/>
</dbReference>
<dbReference type="AlphaFoldDB" id="A0A2T5BUV4"/>
<dbReference type="Proteomes" id="UP000243859">
    <property type="component" value="Unassembled WGS sequence"/>
</dbReference>
<evidence type="ECO:0000313" key="1">
    <source>
        <dbReference type="EMBL" id="PTN03300.1"/>
    </source>
</evidence>
<dbReference type="RefSeq" id="WP_107891142.1">
    <property type="nucleotide sequence ID" value="NZ_NHSI01000062.1"/>
</dbReference>
<gene>
    <name evidence="1" type="ORF">C8N32_103143</name>
</gene>
<dbReference type="InterPro" id="IPR007922">
    <property type="entry name" value="DciA-like"/>
</dbReference>
<dbReference type="InterPro" id="IPR010593">
    <property type="entry name" value="DUF1159"/>
</dbReference>
<protein>
    <submittedName>
        <fullName evidence="1">Uncharacterized protein</fullName>
    </submittedName>
</protein>
<organism evidence="1 2">
    <name type="scientific">Rhodovulum imhoffii</name>
    <dbReference type="NCBI Taxonomy" id="365340"/>
    <lineage>
        <taxon>Bacteria</taxon>
        <taxon>Pseudomonadati</taxon>
        <taxon>Pseudomonadota</taxon>
        <taxon>Alphaproteobacteria</taxon>
        <taxon>Rhodobacterales</taxon>
        <taxon>Paracoccaceae</taxon>
        <taxon>Rhodovulum</taxon>
    </lineage>
</organism>
<dbReference type="Pfam" id="PF05258">
    <property type="entry name" value="DciA"/>
    <property type="match status" value="1"/>
</dbReference>
<keyword evidence="2" id="KW-1185">Reference proteome</keyword>